<dbReference type="EMBL" id="LRBV02000005">
    <property type="status" value="NOT_ANNOTATED_CDS"/>
    <property type="molecule type" value="Genomic_DNA"/>
</dbReference>
<dbReference type="Proteomes" id="UP000594261">
    <property type="component" value="Chromosome 4"/>
</dbReference>
<sequence>MSFLGQEEGAAKTSEGATKSPLFFATISGCVQIVKEILDLYPQAVVHIDDKGRNILHVAIKYRQLDIFELVMKMKLPKNWLVGKLDEGGNSMLHTAGKRNKDYVPEKMQGPALELQEEMHWFERVKEVIPPHFVDHRNNQGLTAEALFNTTNKELRLNAKEWIKRTAEGCTIVAVLIATVAFAAAYTIPGGSNGQTGVPVPLNHPFFLVFTGGDILTISSALTSVVLFLAITASPFRFVDFSHSLTNNLAIGLTFLFVSVSMMMTAFAATITLMIHNGEGWTKVILYTTSFIPVGLFALSYFPLCRSLSKTYKHLLKNAWEVVSRSLYFPVLPRENKESNRTSNSLNPQRTSSV</sequence>
<feature type="domain" description="PGG" evidence="2">
    <location>
        <begin position="160"/>
        <end position="273"/>
    </location>
</feature>
<dbReference type="Gene3D" id="1.25.40.20">
    <property type="entry name" value="Ankyrin repeat-containing domain"/>
    <property type="match status" value="1"/>
</dbReference>
<keyword evidence="4" id="KW-1185">Reference proteome</keyword>
<feature type="transmembrane region" description="Helical" evidence="1">
    <location>
        <begin position="166"/>
        <end position="186"/>
    </location>
</feature>
<keyword evidence="1" id="KW-1133">Transmembrane helix</keyword>
<dbReference type="EMBL" id="LRBV02000004">
    <property type="status" value="NOT_ANNOTATED_CDS"/>
    <property type="molecule type" value="Genomic_DNA"/>
</dbReference>
<evidence type="ECO:0000313" key="4">
    <source>
        <dbReference type="Proteomes" id="UP000594261"/>
    </source>
</evidence>
<feature type="transmembrane region" description="Helical" evidence="1">
    <location>
        <begin position="249"/>
        <end position="272"/>
    </location>
</feature>
<feature type="transmembrane region" description="Helical" evidence="1">
    <location>
        <begin position="284"/>
        <end position="304"/>
    </location>
</feature>
<dbReference type="PANTHER" id="PTHR24177:SF314">
    <property type="entry name" value="PROTEIN ACCELERATED CELL DEATH 6-LIKE ISOFORM X1"/>
    <property type="match status" value="1"/>
</dbReference>
<dbReference type="Proteomes" id="UP000594261">
    <property type="component" value="Chromosome 5"/>
</dbReference>
<keyword evidence="1" id="KW-0472">Membrane</keyword>
<reference evidence="3 4" key="1">
    <citation type="journal article" date="2016" name="G3 (Bethesda)">
        <title>First Draft Assembly and Annotation of the Genome of a California Endemic Oak Quercus lobata Nee (Fagaceae).</title>
        <authorList>
            <person name="Sork V.L."/>
            <person name="Fitz-Gibbon S.T."/>
            <person name="Puiu D."/>
            <person name="Crepeau M."/>
            <person name="Gugger P.F."/>
            <person name="Sherman R."/>
            <person name="Stevens K."/>
            <person name="Langley C.H."/>
            <person name="Pellegrini M."/>
            <person name="Salzberg S.L."/>
        </authorList>
    </citation>
    <scope>NUCLEOTIDE SEQUENCE [LARGE SCALE GENOMIC DNA]</scope>
    <source>
        <strain evidence="4">cv. SW786</strain>
    </source>
</reference>
<dbReference type="EnsemblPlants" id="QL04p049225:mrna">
    <property type="protein sequence ID" value="QL04p049225:mrna"/>
    <property type="gene ID" value="QL04p049225"/>
</dbReference>
<dbReference type="Pfam" id="PF13962">
    <property type="entry name" value="PGG"/>
    <property type="match status" value="1"/>
</dbReference>
<dbReference type="InParanoid" id="A0A7N2R395"/>
<evidence type="ECO:0000256" key="1">
    <source>
        <dbReference type="SAM" id="Phobius"/>
    </source>
</evidence>
<dbReference type="EnsemblPlants" id="QL05p070696:mrna">
    <property type="protein sequence ID" value="QL05p070696:mrna"/>
    <property type="gene ID" value="QL05p070696"/>
</dbReference>
<dbReference type="PANTHER" id="PTHR24177">
    <property type="entry name" value="CASKIN"/>
    <property type="match status" value="1"/>
</dbReference>
<dbReference type="InterPro" id="IPR026961">
    <property type="entry name" value="PGG_dom"/>
</dbReference>
<dbReference type="Gramene" id="QL05p070696:mrna">
    <property type="protein sequence ID" value="QL05p070696:mrna"/>
    <property type="gene ID" value="QL05p070696"/>
</dbReference>
<dbReference type="Gramene" id="QL04p049225:mrna">
    <property type="protein sequence ID" value="QL04p049225:mrna"/>
    <property type="gene ID" value="QL04p049225"/>
</dbReference>
<dbReference type="Pfam" id="PF12796">
    <property type="entry name" value="Ank_2"/>
    <property type="match status" value="1"/>
</dbReference>
<evidence type="ECO:0000313" key="3">
    <source>
        <dbReference type="EnsemblPlants" id="QL04p049225:mrna"/>
    </source>
</evidence>
<dbReference type="OMA" id="QAIGHEN"/>
<protein>
    <recommendedName>
        <fullName evidence="2">PGG domain-containing protein</fullName>
    </recommendedName>
</protein>
<dbReference type="InterPro" id="IPR036770">
    <property type="entry name" value="Ankyrin_rpt-contain_sf"/>
</dbReference>
<reference evidence="3" key="2">
    <citation type="submission" date="2021-01" db="UniProtKB">
        <authorList>
            <consortium name="EnsemblPlants"/>
        </authorList>
    </citation>
    <scope>IDENTIFICATION</scope>
</reference>
<name>A0A7N2R395_QUELO</name>
<dbReference type="AlphaFoldDB" id="A0A7N2R395"/>
<dbReference type="InterPro" id="IPR002110">
    <property type="entry name" value="Ankyrin_rpt"/>
</dbReference>
<dbReference type="SUPFAM" id="SSF48403">
    <property type="entry name" value="Ankyrin repeat"/>
    <property type="match status" value="1"/>
</dbReference>
<evidence type="ECO:0000259" key="2">
    <source>
        <dbReference type="Pfam" id="PF13962"/>
    </source>
</evidence>
<proteinExistence type="predicted"/>
<organism evidence="3 4">
    <name type="scientific">Quercus lobata</name>
    <name type="common">Valley oak</name>
    <dbReference type="NCBI Taxonomy" id="97700"/>
    <lineage>
        <taxon>Eukaryota</taxon>
        <taxon>Viridiplantae</taxon>
        <taxon>Streptophyta</taxon>
        <taxon>Embryophyta</taxon>
        <taxon>Tracheophyta</taxon>
        <taxon>Spermatophyta</taxon>
        <taxon>Magnoliopsida</taxon>
        <taxon>eudicotyledons</taxon>
        <taxon>Gunneridae</taxon>
        <taxon>Pentapetalae</taxon>
        <taxon>rosids</taxon>
        <taxon>fabids</taxon>
        <taxon>Fagales</taxon>
        <taxon>Fagaceae</taxon>
        <taxon>Quercus</taxon>
    </lineage>
</organism>
<dbReference type="GO" id="GO:0016020">
    <property type="term" value="C:membrane"/>
    <property type="evidence" value="ECO:0007669"/>
    <property type="project" value="TreeGrafter"/>
</dbReference>
<accession>A0A7N2R395</accession>
<feature type="transmembrane region" description="Helical" evidence="1">
    <location>
        <begin position="206"/>
        <end position="229"/>
    </location>
</feature>
<keyword evidence="1" id="KW-0812">Transmembrane</keyword>